<dbReference type="InterPro" id="IPR000192">
    <property type="entry name" value="Aminotrans_V_dom"/>
</dbReference>
<dbReference type="Gene3D" id="3.90.1150.10">
    <property type="entry name" value="Aspartate Aminotransferase, domain 1"/>
    <property type="match status" value="1"/>
</dbReference>
<name>A0ABN3ALK6_9MICO</name>
<dbReference type="Pfam" id="PF00266">
    <property type="entry name" value="Aminotran_5"/>
    <property type="match status" value="1"/>
</dbReference>
<dbReference type="NCBIfam" id="TIGR01976">
    <property type="entry name" value="am_tr_V_VC1184"/>
    <property type="match status" value="1"/>
</dbReference>
<dbReference type="EMBL" id="BAAAQT010000005">
    <property type="protein sequence ID" value="GAA2172098.1"/>
    <property type="molecule type" value="Genomic_DNA"/>
</dbReference>
<reference evidence="2 3" key="1">
    <citation type="journal article" date="2019" name="Int. J. Syst. Evol. Microbiol.">
        <title>The Global Catalogue of Microorganisms (GCM) 10K type strain sequencing project: providing services to taxonomists for standard genome sequencing and annotation.</title>
        <authorList>
            <consortium name="The Broad Institute Genomics Platform"/>
            <consortium name="The Broad Institute Genome Sequencing Center for Infectious Disease"/>
            <person name="Wu L."/>
            <person name="Ma J."/>
        </authorList>
    </citation>
    <scope>NUCLEOTIDE SEQUENCE [LARGE SCALE GENOMIC DNA]</scope>
    <source>
        <strain evidence="2 3">JCM 16026</strain>
    </source>
</reference>
<dbReference type="SUPFAM" id="SSF53383">
    <property type="entry name" value="PLP-dependent transferases"/>
    <property type="match status" value="1"/>
</dbReference>
<evidence type="ECO:0000259" key="1">
    <source>
        <dbReference type="Pfam" id="PF00266"/>
    </source>
</evidence>
<comment type="caution">
    <text evidence="2">The sequence shown here is derived from an EMBL/GenBank/DDBJ whole genome shotgun (WGS) entry which is preliminary data.</text>
</comment>
<feature type="domain" description="Aminotransferase class V" evidence="1">
    <location>
        <begin position="22"/>
        <end position="391"/>
    </location>
</feature>
<protein>
    <submittedName>
        <fullName evidence="2">Cysteine desulfurase-like protein</fullName>
    </submittedName>
</protein>
<gene>
    <name evidence="2" type="ORF">GCM10009846_08690</name>
</gene>
<evidence type="ECO:0000313" key="2">
    <source>
        <dbReference type="EMBL" id="GAA2172098.1"/>
    </source>
</evidence>
<sequence>MPLDVASLRARFPSLGSGIAHFDGPGGTQTPAIVGQAIAGVLSRPLSIRGTGIESEQNAEDAVVGFRSAVADLVGGDPRGIVFGRSATQITYDFSRHLAKTWGPGDEIVVSQLDHDANVRPWVQAAEAVGATVRWLALDPATADLRLDELDEVVTERTRLVAVTAASNLLGTRPQVARIAERAHAVGALVHVDGVHHAAHASIDVDALGADLYVCSAYKLFGPHCAALAASPALLETIVPDKLVPSTDVVPERFELGTLPYEILAGVTAAVDFTASISSAEGSRRARLADAHALVDAHELRMRDRLEAGLAHLGDRVTVHSIARDRTPTIFLTPHGIPADALSRTLRTRGILAPAGSFYAHETFRALATGAEGGLRVGIAAYTDDEDVDRLLTALDELV</sequence>
<accession>A0ABN3ALK6</accession>
<keyword evidence="3" id="KW-1185">Reference proteome</keyword>
<dbReference type="InterPro" id="IPR015424">
    <property type="entry name" value="PyrdxlP-dep_Trfase"/>
</dbReference>
<dbReference type="InterPro" id="IPR015421">
    <property type="entry name" value="PyrdxlP-dep_Trfase_major"/>
</dbReference>
<dbReference type="PANTHER" id="PTHR43586:SF21">
    <property type="entry name" value="PYRIDOXAL PHOSPHATE (PLP)-DEPENDENT ASPARTATE AMINOTRANSFERASE SUPERFAMILY"/>
    <property type="match status" value="1"/>
</dbReference>
<dbReference type="PANTHER" id="PTHR43586">
    <property type="entry name" value="CYSTEINE DESULFURASE"/>
    <property type="match status" value="1"/>
</dbReference>
<evidence type="ECO:0000313" key="3">
    <source>
        <dbReference type="Proteomes" id="UP001501599"/>
    </source>
</evidence>
<dbReference type="RefSeq" id="WP_344340753.1">
    <property type="nucleotide sequence ID" value="NZ_BAAAQT010000005.1"/>
</dbReference>
<dbReference type="Gene3D" id="3.40.640.10">
    <property type="entry name" value="Type I PLP-dependent aspartate aminotransferase-like (Major domain)"/>
    <property type="match status" value="1"/>
</dbReference>
<proteinExistence type="predicted"/>
<dbReference type="InterPro" id="IPR011340">
    <property type="entry name" value="Cys_dSase-rel"/>
</dbReference>
<organism evidence="2 3">
    <name type="scientific">Agrococcus versicolor</name>
    <dbReference type="NCBI Taxonomy" id="501482"/>
    <lineage>
        <taxon>Bacteria</taxon>
        <taxon>Bacillati</taxon>
        <taxon>Actinomycetota</taxon>
        <taxon>Actinomycetes</taxon>
        <taxon>Micrococcales</taxon>
        <taxon>Microbacteriaceae</taxon>
        <taxon>Agrococcus</taxon>
    </lineage>
</organism>
<dbReference type="Proteomes" id="UP001501599">
    <property type="component" value="Unassembled WGS sequence"/>
</dbReference>
<dbReference type="InterPro" id="IPR015422">
    <property type="entry name" value="PyrdxlP-dep_Trfase_small"/>
</dbReference>